<dbReference type="EMBL" id="VFQX01000043">
    <property type="protein sequence ID" value="KAF0975702.1"/>
    <property type="molecule type" value="Genomic_DNA"/>
</dbReference>
<dbReference type="Proteomes" id="UP000444721">
    <property type="component" value="Unassembled WGS sequence"/>
</dbReference>
<dbReference type="VEuPathDB" id="AmoebaDB:NF0056230"/>
<evidence type="ECO:0000313" key="2">
    <source>
        <dbReference type="EMBL" id="KAF0975702.1"/>
    </source>
</evidence>
<evidence type="ECO:0000256" key="1">
    <source>
        <dbReference type="SAM" id="SignalP"/>
    </source>
</evidence>
<keyword evidence="1" id="KW-0732">Signal</keyword>
<evidence type="ECO:0008006" key="4">
    <source>
        <dbReference type="Google" id="ProtNLM"/>
    </source>
</evidence>
<feature type="chain" id="PRO_5025358328" description="AAA+ ATPase domain-containing protein" evidence="1">
    <location>
        <begin position="35"/>
        <end position="561"/>
    </location>
</feature>
<dbReference type="VEuPathDB" id="AmoebaDB:FDP41_005029"/>
<name>A0A6A5BLH7_NAEFO</name>
<feature type="signal peptide" evidence="1">
    <location>
        <begin position="1"/>
        <end position="34"/>
    </location>
</feature>
<dbReference type="RefSeq" id="XP_044560415.1">
    <property type="nucleotide sequence ID" value="XM_044708509.1"/>
</dbReference>
<dbReference type="OrthoDB" id="10339200at2759"/>
<evidence type="ECO:0000313" key="3">
    <source>
        <dbReference type="Proteomes" id="UP000444721"/>
    </source>
</evidence>
<reference evidence="2 3" key="1">
    <citation type="journal article" date="2019" name="Sci. Rep.">
        <title>Nanopore sequencing improves the draft genome of the human pathogenic amoeba Naegleria fowleri.</title>
        <authorList>
            <person name="Liechti N."/>
            <person name="Schurch N."/>
            <person name="Bruggmann R."/>
            <person name="Wittwer M."/>
        </authorList>
    </citation>
    <scope>NUCLEOTIDE SEQUENCE [LARGE SCALE GENOMIC DNA]</scope>
    <source>
        <strain evidence="2 3">ATCC 30894</strain>
    </source>
</reference>
<dbReference type="InterPro" id="IPR027417">
    <property type="entry name" value="P-loop_NTPase"/>
</dbReference>
<comment type="caution">
    <text evidence="2">The sequence shown here is derived from an EMBL/GenBank/DDBJ whole genome shotgun (WGS) entry which is preliminary data.</text>
</comment>
<accession>A0A6A5BLH7</accession>
<keyword evidence="3" id="KW-1185">Reference proteome</keyword>
<dbReference type="Gene3D" id="3.40.50.300">
    <property type="entry name" value="P-loop containing nucleotide triphosphate hydrolases"/>
    <property type="match status" value="1"/>
</dbReference>
<organism evidence="2 3">
    <name type="scientific">Naegleria fowleri</name>
    <name type="common">Brain eating amoeba</name>
    <dbReference type="NCBI Taxonomy" id="5763"/>
    <lineage>
        <taxon>Eukaryota</taxon>
        <taxon>Discoba</taxon>
        <taxon>Heterolobosea</taxon>
        <taxon>Tetramitia</taxon>
        <taxon>Eutetramitia</taxon>
        <taxon>Vahlkampfiidae</taxon>
        <taxon>Naegleria</taxon>
    </lineage>
</organism>
<dbReference type="GeneID" id="68112247"/>
<dbReference type="AlphaFoldDB" id="A0A6A5BLH7"/>
<protein>
    <recommendedName>
        <fullName evidence="4">AAA+ ATPase domain-containing protein</fullName>
    </recommendedName>
</protein>
<dbReference type="VEuPathDB" id="AmoebaDB:NfTy_051120"/>
<sequence>MHSLSKASFARFTTRWLFVCFFLILVLVLSETSSYNYHRVDTDSDEISFMTNQVLGASSNHHLRVEDENEKIREETNRYMQRLSTLLKENIHNPVHQSSIEYYIRNWYRQSTSPLVLFATGRPGTGKTKTFDCIQQAFFGCSQQYQGQHKCYLKINGMDYRSEQNLTVIENELSQQIVDFINNRYKLCNLVIILTEYQQVIHYPMASLLLSLQSGSLKGLDPFVNLGNVMFLLAGNKAYEGSVPDETQMKMSELGEMVHIQISSDDKTLKNRPRTSEVDRRIESNRQYINEVNPFSPFDQKLNQLPEEQRNTYLQKARSLFASQNTVLLIFKLQSAQLLEVVKLKIREYIYKIHDLNRNIIVDMDIPEASRLLLDHLIQTSKCFYSRPGGAIQHYLQSWFDSIVMNSNVDGLLLSTHDILTNSHTTNLSEYKFSQIENLTCGLKEQAILAKMLNVYNNNQRFSRYIQSSGYSHIECKLKKIENGVEIVYLRPANTLAKLVNFVTRTRYFKFPESTIEQYKLRQKEIDSALAPRLCFPTEPTNLHASDFRQTSDLHTYTQVC</sequence>
<gene>
    <name evidence="2" type="ORF">FDP41_005029</name>
</gene>
<proteinExistence type="predicted"/>